<reference evidence="3" key="1">
    <citation type="submission" date="2016-11" db="EMBL/GenBank/DDBJ databases">
        <authorList>
            <person name="Varghese N."/>
            <person name="Submissions S."/>
        </authorList>
    </citation>
    <scope>NUCLEOTIDE SEQUENCE [LARGE SCALE GENOMIC DNA]</scope>
    <source>
        <strain evidence="3">DSM 28223</strain>
    </source>
</reference>
<protein>
    <submittedName>
        <fullName evidence="2">Sugar lactone lactonase YvrE</fullName>
    </submittedName>
</protein>
<evidence type="ECO:0000256" key="1">
    <source>
        <dbReference type="SAM" id="SignalP"/>
    </source>
</evidence>
<accession>A0A1M5KPS2</accession>
<dbReference type="RefSeq" id="WP_072791304.1">
    <property type="nucleotide sequence ID" value="NZ_FQWM01000001.1"/>
</dbReference>
<dbReference type="AlphaFoldDB" id="A0A1M5KPS2"/>
<dbReference type="Gene3D" id="2.130.10.10">
    <property type="entry name" value="YVTN repeat-like/Quinoprotein amine dehydrogenase"/>
    <property type="match status" value="1"/>
</dbReference>
<dbReference type="STRING" id="870908.SAMN04488044_1040"/>
<keyword evidence="1" id="KW-0732">Signal</keyword>
<feature type="signal peptide" evidence="1">
    <location>
        <begin position="1"/>
        <end position="17"/>
    </location>
</feature>
<evidence type="ECO:0000313" key="2">
    <source>
        <dbReference type="EMBL" id="SHG54852.1"/>
    </source>
</evidence>
<dbReference type="SUPFAM" id="SSF63825">
    <property type="entry name" value="YWTD domain"/>
    <property type="match status" value="1"/>
</dbReference>
<evidence type="ECO:0000313" key="3">
    <source>
        <dbReference type="Proteomes" id="UP000184211"/>
    </source>
</evidence>
<feature type="chain" id="PRO_5012364128" evidence="1">
    <location>
        <begin position="18"/>
        <end position="276"/>
    </location>
</feature>
<gene>
    <name evidence="2" type="ORF">SAMN04488044_1040</name>
</gene>
<dbReference type="Proteomes" id="UP000184211">
    <property type="component" value="Unassembled WGS sequence"/>
</dbReference>
<keyword evidence="3" id="KW-1185">Reference proteome</keyword>
<proteinExistence type="predicted"/>
<sequence length="276" mass="29440">MKHFAIAFALMASTANAWEITGFEHPESIVADAANEQLYVSNIVGHPAEADGVGYISLVSFDGKVIEQKWSTGMDAPKGMALFGDSLLVSDLTKFHVIDRASGEITQTVSPEGAAFLNDITASGDRAFISDMFTGVIYSFDGSEVSPFYSAPGLPHPNGLWTDGVTLVIGHWGPGMQQDFSTEKPGDLIAVNIATKEATTIVAELGNLDGVAKTAEGFIVNDWINGKIFSVVDGQATEVLQMPQSTADITVLGNTIYMPHMFENRISTATLETVSN</sequence>
<dbReference type="InterPro" id="IPR015943">
    <property type="entry name" value="WD40/YVTN_repeat-like_dom_sf"/>
</dbReference>
<dbReference type="OrthoDB" id="7675395at2"/>
<organism evidence="2 3">
    <name type="scientific">Cognatishimia maritima</name>
    <dbReference type="NCBI Taxonomy" id="870908"/>
    <lineage>
        <taxon>Bacteria</taxon>
        <taxon>Pseudomonadati</taxon>
        <taxon>Pseudomonadota</taxon>
        <taxon>Alphaproteobacteria</taxon>
        <taxon>Rhodobacterales</taxon>
        <taxon>Paracoccaceae</taxon>
        <taxon>Cognatishimia</taxon>
    </lineage>
</organism>
<dbReference type="EMBL" id="FQWM01000001">
    <property type="protein sequence ID" value="SHG54852.1"/>
    <property type="molecule type" value="Genomic_DNA"/>
</dbReference>
<name>A0A1M5KPS2_9RHOB</name>